<protein>
    <submittedName>
        <fullName evidence="4">Uncharacterized protein</fullName>
    </submittedName>
</protein>
<dbReference type="PANTHER" id="PTHR36354">
    <property type="entry name" value="IMPORT INNER MEMBRANE TRANSLOCASE SUBUNIT"/>
    <property type="match status" value="1"/>
</dbReference>
<dbReference type="KEGG" id="csl:COCSUDRAFT_55352"/>
<dbReference type="eggNOG" id="ENOG502QSQ1">
    <property type="taxonomic scope" value="Eukaryota"/>
</dbReference>
<dbReference type="EMBL" id="AGSI01000001">
    <property type="protein sequence ID" value="EIE27339.1"/>
    <property type="molecule type" value="Genomic_DNA"/>
</dbReference>
<keyword evidence="3" id="KW-0472">Membrane</keyword>
<dbReference type="AlphaFoldDB" id="I0Z9M0"/>
<reference evidence="4 5" key="1">
    <citation type="journal article" date="2012" name="Genome Biol.">
        <title>The genome of the polar eukaryotic microalga coccomyxa subellipsoidea reveals traits of cold adaptation.</title>
        <authorList>
            <person name="Blanc G."/>
            <person name="Agarkova I."/>
            <person name="Grimwood J."/>
            <person name="Kuo A."/>
            <person name="Brueggeman A."/>
            <person name="Dunigan D."/>
            <person name="Gurnon J."/>
            <person name="Ladunga I."/>
            <person name="Lindquist E."/>
            <person name="Lucas S."/>
            <person name="Pangilinan J."/>
            <person name="Proschold T."/>
            <person name="Salamov A."/>
            <person name="Schmutz J."/>
            <person name="Weeks D."/>
            <person name="Yamada T."/>
            <person name="Claverie J.M."/>
            <person name="Grigoriev I."/>
            <person name="Van Etten J."/>
            <person name="Lomsadze A."/>
            <person name="Borodovsky M."/>
        </authorList>
    </citation>
    <scope>NUCLEOTIDE SEQUENCE [LARGE SCALE GENOMIC DNA]</scope>
    <source>
        <strain evidence="4 5">C-169</strain>
    </source>
</reference>
<dbReference type="GeneID" id="17045354"/>
<evidence type="ECO:0000256" key="3">
    <source>
        <dbReference type="SAM" id="Phobius"/>
    </source>
</evidence>
<evidence type="ECO:0000256" key="2">
    <source>
        <dbReference type="SAM" id="MobiDB-lite"/>
    </source>
</evidence>
<accession>I0Z9M0</accession>
<keyword evidence="3" id="KW-1133">Transmembrane helix</keyword>
<keyword evidence="1" id="KW-0175">Coiled coil</keyword>
<evidence type="ECO:0000256" key="1">
    <source>
        <dbReference type="SAM" id="Coils"/>
    </source>
</evidence>
<dbReference type="OrthoDB" id="2016421at2759"/>
<organism evidence="4 5">
    <name type="scientific">Coccomyxa subellipsoidea (strain C-169)</name>
    <name type="common">Green microalga</name>
    <dbReference type="NCBI Taxonomy" id="574566"/>
    <lineage>
        <taxon>Eukaryota</taxon>
        <taxon>Viridiplantae</taxon>
        <taxon>Chlorophyta</taxon>
        <taxon>core chlorophytes</taxon>
        <taxon>Trebouxiophyceae</taxon>
        <taxon>Trebouxiophyceae incertae sedis</taxon>
        <taxon>Coccomyxaceae</taxon>
        <taxon>Coccomyxa</taxon>
        <taxon>Coccomyxa subellipsoidea</taxon>
    </lineage>
</organism>
<dbReference type="RefSeq" id="XP_005651883.1">
    <property type="nucleotide sequence ID" value="XM_005651826.1"/>
</dbReference>
<feature type="region of interest" description="Disordered" evidence="2">
    <location>
        <begin position="23"/>
        <end position="43"/>
    </location>
</feature>
<keyword evidence="3" id="KW-0812">Transmembrane</keyword>
<dbReference type="PANTHER" id="PTHR36354:SF2">
    <property type="entry name" value="IMPORT INNER MEMBRANE TRANSLOCASE SUBUNIT"/>
    <property type="match status" value="1"/>
</dbReference>
<sequence length="388" mass="42514">MYLHLTWTMIDAGPQLAQLRGAARRTFSSGSQSSPPARGPGSTLVNAGSTKTVMGTVQQSVKGAGAAAYKLLPGSAKQLVQSASKPGAMQRVLSLQLEAFWQRHGNKVIGAGAVFALYMLWRSIFNLTSVFVNLSGAMAEFGFLALAAAVVAWVFLYFRYLYTIRPDAVYRKALVQLNTNPGILEVMGAPVAGSDLRAYVMTGGGLRIKHLKPRLRSRRLQMIFPLSGTERRGLVSLEAKKVKGRYVFKLLAVDVPSAAGPEQRIYLEGDERIYNRGSVMRELRDPFLNALSMRETYEAEDEVDEAAEEAAEAQAQRSRAAQVASGEILADDQGMYFHERTYWAVRRWVAWARERGAALRSTPVKELPAKNAADVKEIVVEKPAAGTS</sequence>
<comment type="caution">
    <text evidence="4">The sequence shown here is derived from an EMBL/GenBank/DDBJ whole genome shotgun (WGS) entry which is preliminary data.</text>
</comment>
<feature type="compositionally biased region" description="Polar residues" evidence="2">
    <location>
        <begin position="26"/>
        <end position="35"/>
    </location>
</feature>
<feature type="transmembrane region" description="Helical" evidence="3">
    <location>
        <begin position="104"/>
        <end position="121"/>
    </location>
</feature>
<name>I0Z9M0_COCSC</name>
<keyword evidence="5" id="KW-1185">Reference proteome</keyword>
<evidence type="ECO:0000313" key="4">
    <source>
        <dbReference type="EMBL" id="EIE27339.1"/>
    </source>
</evidence>
<gene>
    <name evidence="4" type="ORF">COCSUDRAFT_55352</name>
</gene>
<feature type="transmembrane region" description="Helical" evidence="3">
    <location>
        <begin position="141"/>
        <end position="162"/>
    </location>
</feature>
<evidence type="ECO:0000313" key="5">
    <source>
        <dbReference type="Proteomes" id="UP000007264"/>
    </source>
</evidence>
<dbReference type="Proteomes" id="UP000007264">
    <property type="component" value="Unassembled WGS sequence"/>
</dbReference>
<proteinExistence type="predicted"/>
<feature type="coiled-coil region" evidence="1">
    <location>
        <begin position="296"/>
        <end position="323"/>
    </location>
</feature>